<dbReference type="KEGG" id="ovi:T265_08180"/>
<sequence length="68" mass="7766">MDQELSPNREGFRLISSQLKLLKEATHLWDVCTAEVSNPHLRFRISGPVADVIKRQLTVVTMSQWSSN</sequence>
<proteinExistence type="predicted"/>
<evidence type="ECO:0000313" key="2">
    <source>
        <dbReference type="Proteomes" id="UP000054324"/>
    </source>
</evidence>
<accession>A0A074ZA09</accession>
<dbReference type="GeneID" id="20322359"/>
<organism evidence="1 2">
    <name type="scientific">Opisthorchis viverrini</name>
    <name type="common">Southeast Asian liver fluke</name>
    <dbReference type="NCBI Taxonomy" id="6198"/>
    <lineage>
        <taxon>Eukaryota</taxon>
        <taxon>Metazoa</taxon>
        <taxon>Spiralia</taxon>
        <taxon>Lophotrochozoa</taxon>
        <taxon>Platyhelminthes</taxon>
        <taxon>Trematoda</taxon>
        <taxon>Digenea</taxon>
        <taxon>Opisthorchiida</taxon>
        <taxon>Opisthorchiata</taxon>
        <taxon>Opisthorchiidae</taxon>
        <taxon>Opisthorchis</taxon>
    </lineage>
</organism>
<protein>
    <submittedName>
        <fullName evidence="1">Uncharacterized protein</fullName>
    </submittedName>
</protein>
<name>A0A074ZA09_OPIVI</name>
<gene>
    <name evidence="1" type="ORF">T265_08180</name>
</gene>
<keyword evidence="2" id="KW-1185">Reference proteome</keyword>
<evidence type="ECO:0000313" key="1">
    <source>
        <dbReference type="EMBL" id="KER24091.1"/>
    </source>
</evidence>
<dbReference type="RefSeq" id="XP_009172169.1">
    <property type="nucleotide sequence ID" value="XM_009173905.1"/>
</dbReference>
<dbReference type="CTD" id="20322359"/>
<dbReference type="EMBL" id="KL596823">
    <property type="protein sequence ID" value="KER24091.1"/>
    <property type="molecule type" value="Genomic_DNA"/>
</dbReference>
<dbReference type="Proteomes" id="UP000054324">
    <property type="component" value="Unassembled WGS sequence"/>
</dbReference>
<reference evidence="1 2" key="1">
    <citation type="submission" date="2013-11" db="EMBL/GenBank/DDBJ databases">
        <title>Opisthorchis viverrini - life in the bile duct.</title>
        <authorList>
            <person name="Young N.D."/>
            <person name="Nagarajan N."/>
            <person name="Lin S.J."/>
            <person name="Korhonen P.K."/>
            <person name="Jex A.R."/>
            <person name="Hall R.S."/>
            <person name="Safavi-Hemami H."/>
            <person name="Kaewkong W."/>
            <person name="Bertrand D."/>
            <person name="Gao S."/>
            <person name="Seet Q."/>
            <person name="Wongkham S."/>
            <person name="Teh B.T."/>
            <person name="Wongkham C."/>
            <person name="Intapan P.M."/>
            <person name="Maleewong W."/>
            <person name="Yang X."/>
            <person name="Hu M."/>
            <person name="Wang Z."/>
            <person name="Hofmann A."/>
            <person name="Sternberg P.W."/>
            <person name="Tan P."/>
            <person name="Wang J."/>
            <person name="Gasser R.B."/>
        </authorList>
    </citation>
    <scope>NUCLEOTIDE SEQUENCE [LARGE SCALE GENOMIC DNA]</scope>
</reference>
<dbReference type="AlphaFoldDB" id="A0A074ZA09"/>